<evidence type="ECO:0000256" key="10">
    <source>
        <dbReference type="ARBA" id="ARBA00022630"/>
    </source>
</evidence>
<dbReference type="GO" id="GO:0044205">
    <property type="term" value="P:'de novo' UMP biosynthetic process"/>
    <property type="evidence" value="ECO:0007669"/>
    <property type="project" value="UniProtKB-UniPathway"/>
</dbReference>
<evidence type="ECO:0000256" key="15">
    <source>
        <dbReference type="ARBA" id="ARBA00048639"/>
    </source>
</evidence>
<dbReference type="NCBIfam" id="NF003652">
    <property type="entry name" value="PRK05286.2-5"/>
    <property type="match status" value="1"/>
</dbReference>
<keyword evidence="12" id="KW-0665">Pyrimidine biosynthesis</keyword>
<dbReference type="PATRIC" id="fig|911238.3.peg.1002"/>
<comment type="similarity">
    <text evidence="7">Belongs to the dihydroorotate dehydrogenase family. Type 2 subfamily.</text>
</comment>
<comment type="catalytic activity">
    <reaction evidence="15">
        <text>(S)-dihydroorotate + a quinone = orotate + a quinol</text>
        <dbReference type="Rhea" id="RHEA:30187"/>
        <dbReference type="ChEBI" id="CHEBI:24646"/>
        <dbReference type="ChEBI" id="CHEBI:30839"/>
        <dbReference type="ChEBI" id="CHEBI:30864"/>
        <dbReference type="ChEBI" id="CHEBI:132124"/>
        <dbReference type="EC" id="1.3.5.2"/>
    </reaction>
</comment>
<dbReference type="GO" id="GO:0006207">
    <property type="term" value="P:'de novo' pyrimidine nucleobase biosynthetic process"/>
    <property type="evidence" value="ECO:0007669"/>
    <property type="project" value="UniProtKB-UniRule"/>
</dbReference>
<dbReference type="GO" id="GO:0004589">
    <property type="term" value="F:dihydroorotate dehydrogenase (NAD+) activity"/>
    <property type="evidence" value="ECO:0007669"/>
    <property type="project" value="UniProtKB-EC"/>
</dbReference>
<dbReference type="Pfam" id="PF01180">
    <property type="entry name" value="DHO_dh"/>
    <property type="match status" value="1"/>
</dbReference>
<evidence type="ECO:0000256" key="17">
    <source>
        <dbReference type="NCBIfam" id="TIGR01036"/>
    </source>
</evidence>
<dbReference type="GO" id="GO:0106430">
    <property type="term" value="F:dihydroorotate dehydrogenase (quinone) activity"/>
    <property type="evidence" value="ECO:0007669"/>
    <property type="project" value="UniProtKB-EC"/>
</dbReference>
<dbReference type="NCBIfam" id="TIGR01036">
    <property type="entry name" value="pyrD_sub2"/>
    <property type="match status" value="1"/>
</dbReference>
<evidence type="ECO:0000256" key="5">
    <source>
        <dbReference type="ARBA" id="ARBA00004715"/>
    </source>
</evidence>
<evidence type="ECO:0000256" key="8">
    <source>
        <dbReference type="ARBA" id="ARBA00011669"/>
    </source>
</evidence>
<dbReference type="Proteomes" id="UP000005413">
    <property type="component" value="Unassembled WGS sequence"/>
</dbReference>
<dbReference type="SUPFAM" id="SSF51395">
    <property type="entry name" value="FMN-linked oxidoreductases"/>
    <property type="match status" value="1"/>
</dbReference>
<reference evidence="19 20" key="1">
    <citation type="journal article" date="2012" name="BMC Genomics">
        <title>Comparative genomic analysis of the genus Staphylococcus including Staphylococcus aureus and its newly described sister species Staphylococcus simiae.</title>
        <authorList>
            <person name="Suzuki H."/>
            <person name="Lefebure T."/>
            <person name="Pavinski Bitar P."/>
            <person name="Stanhope M.J."/>
        </authorList>
    </citation>
    <scope>NUCLEOTIDE SEQUENCE [LARGE SCALE GENOMIC DNA]</scope>
    <source>
        <strain evidence="19 20">CCM 7213</strain>
    </source>
</reference>
<sequence length="360" mass="40183">MYKLIKPLLFKIEPEKAHGLTIDALKTLQKFPMLYPVVDQLFTYRNPILAQTIQEVHYDNPVGLAAGFDKSCEVPKALEHIGFGAIELGGITPKPQPGNPQPRMFRLLEDDALINRMGFNNIGMNKALSNLRRHAYNIPVGINVGVNKATAYAERYQDYIKVLDTFKNDVTFFTVNISSPNTENLQNFHDKDEFSMLCQALTTFKDEQEVNVPIYLKLTSDMTLDSLKALLPAITATFDGVMLANTTRQRDGLSSDNKIEEGGLSGRPLFERNLKLINYAYQQTNGKFLIIGTGGIFSAEDAIAMMRNGASLLQIYTSMVIEGPGIVKKINKGIARYLQDHHYDNVSDIIGLDVKNNISS</sequence>
<evidence type="ECO:0000256" key="3">
    <source>
        <dbReference type="ARBA" id="ARBA00003616"/>
    </source>
</evidence>
<dbReference type="Gene3D" id="3.20.20.70">
    <property type="entry name" value="Aldolase class I"/>
    <property type="match status" value="1"/>
</dbReference>
<dbReference type="PROSITE" id="PS00911">
    <property type="entry name" value="DHODEHASE_1"/>
    <property type="match status" value="1"/>
</dbReference>
<dbReference type="UniPathway" id="UPA00070">
    <property type="reaction ID" value="UER00945"/>
</dbReference>
<evidence type="ECO:0000259" key="18">
    <source>
        <dbReference type="Pfam" id="PF01180"/>
    </source>
</evidence>
<comment type="catalytic activity">
    <reaction evidence="16">
        <text>(S)-dihydroorotate + NAD(+) = orotate + NADH + H(+)</text>
        <dbReference type="Rhea" id="RHEA:13513"/>
        <dbReference type="ChEBI" id="CHEBI:15378"/>
        <dbReference type="ChEBI" id="CHEBI:30839"/>
        <dbReference type="ChEBI" id="CHEBI:30864"/>
        <dbReference type="ChEBI" id="CHEBI:57540"/>
        <dbReference type="ChEBI" id="CHEBI:57945"/>
        <dbReference type="EC" id="1.3.1.14"/>
    </reaction>
</comment>
<protein>
    <recommendedName>
        <fullName evidence="9 17">Dihydroorotate dehydrogenase (quinone)</fullName>
        <ecNumber evidence="17">1.3.5.2</ecNumber>
    </recommendedName>
</protein>
<dbReference type="InterPro" id="IPR013785">
    <property type="entry name" value="Aldolase_TIM"/>
</dbReference>
<keyword evidence="14" id="KW-0472">Membrane</keyword>
<comment type="subcellular location">
    <subcellularLocation>
        <location evidence="4">Membrane</location>
    </subcellularLocation>
</comment>
<dbReference type="EMBL" id="AEUN01000400">
    <property type="protein sequence ID" value="EHJ08065.1"/>
    <property type="molecule type" value="Genomic_DNA"/>
</dbReference>
<evidence type="ECO:0000256" key="13">
    <source>
        <dbReference type="ARBA" id="ARBA00023002"/>
    </source>
</evidence>
<comment type="function">
    <text evidence="3">Catalyzes the conversion of dihydroorotate to orotate with NAD(+) as electron acceptor.</text>
</comment>
<evidence type="ECO:0000256" key="4">
    <source>
        <dbReference type="ARBA" id="ARBA00004370"/>
    </source>
</evidence>
<dbReference type="PROSITE" id="PS00912">
    <property type="entry name" value="DHODEHASE_2"/>
    <property type="match status" value="1"/>
</dbReference>
<dbReference type="NCBIfam" id="NF003647">
    <property type="entry name" value="PRK05286.1-5"/>
    <property type="match status" value="1"/>
</dbReference>
<gene>
    <name evidence="19" type="ORF">SS7213T_05971</name>
</gene>
<evidence type="ECO:0000256" key="9">
    <source>
        <dbReference type="ARBA" id="ARBA00018366"/>
    </source>
</evidence>
<evidence type="ECO:0000313" key="19">
    <source>
        <dbReference type="EMBL" id="EHJ08065.1"/>
    </source>
</evidence>
<accession>G5JIA8</accession>
<comment type="pathway">
    <text evidence="6">Pyrimidine metabolism; UMP biosynthesis via de novo pathway; orotate from (S)-dihydroorotate (quinone route): step 1/1.</text>
</comment>
<dbReference type="OrthoDB" id="9802377at2"/>
<evidence type="ECO:0000256" key="14">
    <source>
        <dbReference type="ARBA" id="ARBA00023136"/>
    </source>
</evidence>
<evidence type="ECO:0000256" key="16">
    <source>
        <dbReference type="ARBA" id="ARBA00048996"/>
    </source>
</evidence>
<keyword evidence="13 19" id="KW-0560">Oxidoreductase</keyword>
<name>G5JIA8_9STAP</name>
<keyword evidence="11" id="KW-0288">FMN</keyword>
<evidence type="ECO:0000313" key="20">
    <source>
        <dbReference type="Proteomes" id="UP000005413"/>
    </source>
</evidence>
<keyword evidence="20" id="KW-1185">Reference proteome</keyword>
<evidence type="ECO:0000256" key="1">
    <source>
        <dbReference type="ARBA" id="ARBA00001917"/>
    </source>
</evidence>
<evidence type="ECO:0000256" key="7">
    <source>
        <dbReference type="ARBA" id="ARBA00005359"/>
    </source>
</evidence>
<evidence type="ECO:0000256" key="6">
    <source>
        <dbReference type="ARBA" id="ARBA00005161"/>
    </source>
</evidence>
<organism evidence="19 20">
    <name type="scientific">Staphylococcus simiae CCM 7213 = CCUG 51256</name>
    <dbReference type="NCBI Taxonomy" id="911238"/>
    <lineage>
        <taxon>Bacteria</taxon>
        <taxon>Bacillati</taxon>
        <taxon>Bacillota</taxon>
        <taxon>Bacilli</taxon>
        <taxon>Bacillales</taxon>
        <taxon>Staphylococcaceae</taxon>
        <taxon>Staphylococcus</taxon>
    </lineage>
</organism>
<dbReference type="EC" id="1.3.5.2" evidence="17"/>
<dbReference type="CDD" id="cd04738">
    <property type="entry name" value="DHOD_2_like"/>
    <property type="match status" value="1"/>
</dbReference>
<dbReference type="PANTHER" id="PTHR48109:SF4">
    <property type="entry name" value="DIHYDROOROTATE DEHYDROGENASE (QUINONE), MITOCHONDRIAL"/>
    <property type="match status" value="1"/>
</dbReference>
<dbReference type="InterPro" id="IPR005720">
    <property type="entry name" value="Dihydroorotate_DH_cat"/>
</dbReference>
<comment type="caution">
    <text evidence="19">The sequence shown here is derived from an EMBL/GenBank/DDBJ whole genome shotgun (WGS) entry which is preliminary data.</text>
</comment>
<comment type="cofactor">
    <cofactor evidence="1">
        <name>FMN</name>
        <dbReference type="ChEBI" id="CHEBI:58210"/>
    </cofactor>
</comment>
<dbReference type="PANTHER" id="PTHR48109">
    <property type="entry name" value="DIHYDROOROTATE DEHYDROGENASE (QUINONE), MITOCHONDRIAL-RELATED"/>
    <property type="match status" value="1"/>
</dbReference>
<comment type="function">
    <text evidence="2">Catalyzes the conversion of dihydroorotate to orotate with quinone as electron acceptor.</text>
</comment>
<proteinExistence type="inferred from homology"/>
<dbReference type="GO" id="GO:0005737">
    <property type="term" value="C:cytoplasm"/>
    <property type="evidence" value="ECO:0007669"/>
    <property type="project" value="InterPro"/>
</dbReference>
<dbReference type="InterPro" id="IPR005719">
    <property type="entry name" value="Dihydroorotate_DH_2"/>
</dbReference>
<dbReference type="GO" id="GO:0005886">
    <property type="term" value="C:plasma membrane"/>
    <property type="evidence" value="ECO:0007669"/>
    <property type="project" value="TreeGrafter"/>
</dbReference>
<comment type="pathway">
    <text evidence="5">Pyrimidine metabolism; UMP biosynthesis via de novo pathway; orotate from (S)-dihydroorotate (NAD(+) route): step 1/1.</text>
</comment>
<evidence type="ECO:0000256" key="2">
    <source>
        <dbReference type="ARBA" id="ARBA00003125"/>
    </source>
</evidence>
<comment type="subunit">
    <text evidence="8">Heterotetramer of 2 PyrK and 2 PyrD type B subunits.</text>
</comment>
<dbReference type="InterPro" id="IPR001295">
    <property type="entry name" value="Dihydroorotate_DH_CS"/>
</dbReference>
<keyword evidence="10" id="KW-0285">Flavoprotein</keyword>
<dbReference type="InterPro" id="IPR050074">
    <property type="entry name" value="DHO_dehydrogenase"/>
</dbReference>
<evidence type="ECO:0000256" key="11">
    <source>
        <dbReference type="ARBA" id="ARBA00022643"/>
    </source>
</evidence>
<dbReference type="AlphaFoldDB" id="G5JIA8"/>
<evidence type="ECO:0000256" key="12">
    <source>
        <dbReference type="ARBA" id="ARBA00022975"/>
    </source>
</evidence>
<dbReference type="RefSeq" id="WP_002463719.1">
    <property type="nucleotide sequence ID" value="NZ_AEUN01000400.1"/>
</dbReference>
<feature type="domain" description="Dihydroorotate dehydrogenase catalytic" evidence="18">
    <location>
        <begin position="49"/>
        <end position="338"/>
    </location>
</feature>